<protein>
    <submittedName>
        <fullName evidence="7">PIKK family atypical protein kinase</fullName>
    </submittedName>
</protein>
<keyword evidence="7" id="KW-0808">Transferase</keyword>
<dbReference type="GO" id="GO:0000723">
    <property type="term" value="P:telomere maintenance"/>
    <property type="evidence" value="ECO:0000318"/>
    <property type="project" value="GO_Central"/>
</dbReference>
<keyword evidence="4" id="KW-0539">Nucleus</keyword>
<keyword evidence="8" id="KW-1185">Reference proteome</keyword>
<dbReference type="InterPro" id="IPR050517">
    <property type="entry name" value="DDR_Repair_Kinase"/>
</dbReference>
<proteinExistence type="predicted"/>
<evidence type="ECO:0000259" key="5">
    <source>
        <dbReference type="PROSITE" id="PS50290"/>
    </source>
</evidence>
<dbReference type="Pfam" id="PF00454">
    <property type="entry name" value="PI3_PI4_kinase"/>
    <property type="match status" value="1"/>
</dbReference>
<comment type="subcellular location">
    <subcellularLocation>
        <location evidence="1">Nucleus</location>
    </subcellularLocation>
</comment>
<accession>A2EC30</accession>
<dbReference type="InterPro" id="IPR011989">
    <property type="entry name" value="ARM-like"/>
</dbReference>
<organism evidence="7 8">
    <name type="scientific">Trichomonas vaginalis (strain ATCC PRA-98 / G3)</name>
    <dbReference type="NCBI Taxonomy" id="412133"/>
    <lineage>
        <taxon>Eukaryota</taxon>
        <taxon>Metamonada</taxon>
        <taxon>Parabasalia</taxon>
        <taxon>Trichomonadida</taxon>
        <taxon>Trichomonadidae</taxon>
        <taxon>Trichomonas</taxon>
    </lineage>
</organism>
<dbReference type="InterPro" id="IPR003152">
    <property type="entry name" value="FATC_dom"/>
</dbReference>
<dbReference type="VEuPathDB" id="TrichDB:TVAG_137970"/>
<dbReference type="SMART" id="SM00146">
    <property type="entry name" value="PI3Kc"/>
    <property type="match status" value="1"/>
</dbReference>
<keyword evidence="3" id="KW-0227">DNA damage</keyword>
<dbReference type="PANTHER" id="PTHR11139">
    <property type="entry name" value="ATAXIA TELANGIECTASIA MUTATED ATM -RELATED"/>
    <property type="match status" value="1"/>
</dbReference>
<reference evidence="7" key="2">
    <citation type="journal article" date="2007" name="Science">
        <title>Draft genome sequence of the sexually transmitted pathogen Trichomonas vaginalis.</title>
        <authorList>
            <person name="Carlton J.M."/>
            <person name="Hirt R.P."/>
            <person name="Silva J.C."/>
            <person name="Delcher A.L."/>
            <person name="Schatz M."/>
            <person name="Zhao Q."/>
            <person name="Wortman J.R."/>
            <person name="Bidwell S.L."/>
            <person name="Alsmark U.C.M."/>
            <person name="Besteiro S."/>
            <person name="Sicheritz-Ponten T."/>
            <person name="Noel C.J."/>
            <person name="Dacks J.B."/>
            <person name="Foster P.G."/>
            <person name="Simillion C."/>
            <person name="Van de Peer Y."/>
            <person name="Miranda-Saavedra D."/>
            <person name="Barton G.J."/>
            <person name="Westrop G.D."/>
            <person name="Mueller S."/>
            <person name="Dessi D."/>
            <person name="Fiori P.L."/>
            <person name="Ren Q."/>
            <person name="Paulsen I."/>
            <person name="Zhang H."/>
            <person name="Bastida-Corcuera F.D."/>
            <person name="Simoes-Barbosa A."/>
            <person name="Brown M.T."/>
            <person name="Hayes R.D."/>
            <person name="Mukherjee M."/>
            <person name="Okumura C.Y."/>
            <person name="Schneider R."/>
            <person name="Smith A.J."/>
            <person name="Vanacova S."/>
            <person name="Villalvazo M."/>
            <person name="Haas B.J."/>
            <person name="Pertea M."/>
            <person name="Feldblyum T.V."/>
            <person name="Utterback T.R."/>
            <person name="Shu C.L."/>
            <person name="Osoegawa K."/>
            <person name="de Jong P.J."/>
            <person name="Hrdy I."/>
            <person name="Horvathova L."/>
            <person name="Zubacova Z."/>
            <person name="Dolezal P."/>
            <person name="Malik S.B."/>
            <person name="Logsdon J.M. Jr."/>
            <person name="Henze K."/>
            <person name="Gupta A."/>
            <person name="Wang C.C."/>
            <person name="Dunne R.L."/>
            <person name="Upcroft J.A."/>
            <person name="Upcroft P."/>
            <person name="White O."/>
            <person name="Salzberg S.L."/>
            <person name="Tang P."/>
            <person name="Chiu C.-H."/>
            <person name="Lee Y.-S."/>
            <person name="Embley T.M."/>
            <person name="Coombs G.H."/>
            <person name="Mottram J.C."/>
            <person name="Tachezy J."/>
            <person name="Fraser-Liggett C.M."/>
            <person name="Johnson P.J."/>
        </authorList>
    </citation>
    <scope>NUCLEOTIDE SEQUENCE [LARGE SCALE GENOMIC DNA]</scope>
    <source>
        <strain evidence="7">G3</strain>
    </source>
</reference>
<dbReference type="GO" id="GO:0005694">
    <property type="term" value="C:chromosome"/>
    <property type="evidence" value="ECO:0000318"/>
    <property type="project" value="GO_Central"/>
</dbReference>
<dbReference type="GO" id="GO:0000077">
    <property type="term" value="P:DNA damage checkpoint signaling"/>
    <property type="evidence" value="ECO:0000318"/>
    <property type="project" value="GO_Central"/>
</dbReference>
<feature type="domain" description="PI3K/PI4K catalytic" evidence="5">
    <location>
        <begin position="1858"/>
        <end position="2160"/>
    </location>
</feature>
<dbReference type="eggNOG" id="KOG0891">
    <property type="taxonomic scope" value="Eukaryota"/>
</dbReference>
<dbReference type="Gene3D" id="1.25.10.10">
    <property type="entry name" value="Leucine-rich Repeat Variant"/>
    <property type="match status" value="1"/>
</dbReference>
<dbReference type="Pfam" id="PF02260">
    <property type="entry name" value="FATC"/>
    <property type="match status" value="1"/>
</dbReference>
<dbReference type="SMART" id="SM01343">
    <property type="entry name" value="FATC"/>
    <property type="match status" value="1"/>
</dbReference>
<gene>
    <name evidence="7" type="ORF">TVAG_137970</name>
</gene>
<dbReference type="STRING" id="5722.A2EC30"/>
<dbReference type="KEGG" id="tva:4767732"/>
<evidence type="ECO:0000259" key="6">
    <source>
        <dbReference type="PROSITE" id="PS51190"/>
    </source>
</evidence>
<keyword evidence="2" id="KW-0723">Serine/threonine-protein kinase</keyword>
<evidence type="ECO:0000256" key="4">
    <source>
        <dbReference type="ARBA" id="ARBA00023242"/>
    </source>
</evidence>
<dbReference type="EMBL" id="DS113350">
    <property type="protein sequence ID" value="EAY09805.1"/>
    <property type="molecule type" value="Genomic_DNA"/>
</dbReference>
<keyword evidence="7" id="KW-0418">Kinase</keyword>
<dbReference type="SUPFAM" id="SSF56112">
    <property type="entry name" value="Protein kinase-like (PK-like)"/>
    <property type="match status" value="1"/>
</dbReference>
<dbReference type="SUPFAM" id="SSF48371">
    <property type="entry name" value="ARM repeat"/>
    <property type="match status" value="1"/>
</dbReference>
<dbReference type="PROSITE" id="PS51190">
    <property type="entry name" value="FATC"/>
    <property type="match status" value="1"/>
</dbReference>
<evidence type="ECO:0000256" key="2">
    <source>
        <dbReference type="ARBA" id="ARBA00022527"/>
    </source>
</evidence>
<evidence type="ECO:0000256" key="1">
    <source>
        <dbReference type="ARBA" id="ARBA00004123"/>
    </source>
</evidence>
<dbReference type="Proteomes" id="UP000001542">
    <property type="component" value="Unassembled WGS sequence"/>
</dbReference>
<dbReference type="GO" id="GO:0004674">
    <property type="term" value="F:protein serine/threonine kinase activity"/>
    <property type="evidence" value="ECO:0000318"/>
    <property type="project" value="GO_Central"/>
</dbReference>
<dbReference type="GO" id="GO:0005634">
    <property type="term" value="C:nucleus"/>
    <property type="evidence" value="ECO:0000318"/>
    <property type="project" value="GO_Central"/>
</dbReference>
<dbReference type="Gene3D" id="1.10.1070.11">
    <property type="entry name" value="Phosphatidylinositol 3-/4-kinase, catalytic domain"/>
    <property type="match status" value="1"/>
</dbReference>
<dbReference type="PANTHER" id="PTHR11139:SF69">
    <property type="entry name" value="SERINE_THREONINE-PROTEIN KINASE ATR"/>
    <property type="match status" value="1"/>
</dbReference>
<name>A2EC30_TRIV3</name>
<dbReference type="InterPro" id="IPR016024">
    <property type="entry name" value="ARM-type_fold"/>
</dbReference>
<dbReference type="CDD" id="cd00142">
    <property type="entry name" value="PI3Kc_like"/>
    <property type="match status" value="1"/>
</dbReference>
<feature type="domain" description="FATC" evidence="6">
    <location>
        <begin position="2144"/>
        <end position="2176"/>
    </location>
</feature>
<dbReference type="InterPro" id="IPR011009">
    <property type="entry name" value="Kinase-like_dom_sf"/>
</dbReference>
<dbReference type="InterPro" id="IPR000403">
    <property type="entry name" value="PI3/4_kinase_cat_dom"/>
</dbReference>
<evidence type="ECO:0000313" key="7">
    <source>
        <dbReference type="EMBL" id="EAY09805.1"/>
    </source>
</evidence>
<dbReference type="VEuPathDB" id="TrichDB:TVAGG3_0269550"/>
<sequence>MDDLISQILVASVPLRESVSPPDFPDLVKSVQSKIVELFRYSNLNLVPPFLSSIMKSIDEYVKLSDKRKKFAAAISLTALIQLFPFDDFVPQYQPIIERLLKPGYKPLLKIGTLVLGQFTKIRGQNRDLFLRELVEQSGKQLKQTMNIDSRYASAIIWEELSKTAPEHLFALDTQFITTITESLTLGDLEISDILIHTCENIFDSKSAPLGAELMTQMPEYLLKIIKDGFANAQTIDQILANLRLLLFLLEIKPYLPKTVIETQIQPHCLQLLKHINTNIVEYSILALTKMKTINEIDVDPKIIEGIINMLFVWARKDAMKTIGTLSEVFKAFPDSIEGQISKIIKRLDDFMKSVNPAVGPPFTFKISIAIIESLPPDINIEPILDNIITILNKSIVPMPIHFVIKALNKSHPQWGQEFSLFKYTMLQIIRQELTITQTRTDRIMYSLLALNKIKNITFTDALEFNSLISKLKKNKDIEVRENISKTCIKLFDDFPEEIPLATIRKLVKFALEDPSPRVRMRTLKSFKKSTYRYLSQPDIFSVLSNFIYDEDIEIRKECFYLIRNLPIFQKSVIRNILLSSIKQTILKFNVVTAEIEPAWHVFPNLISSCGSFLPVYAEAIFGKFISLLRQRFKSTEIKERSLNYMNSAILLTIDESLIKSVTKLHIMCPKIIPAAPIIDILGTILTLPVHPWTIEQSLKSLKNLVASGTIVFEYKDLLSSLFDLIKTNQSIKIVTKAMKVIGAIGMVELPNIKPKKHPLIVKNGMSNRQKFNKYFISKYFKYLVDLFITFNLESTREAIAKCISCLFLYAPNEIQSFQSFIGIFIDFVHKNSSSSKLSLFYHYLTVMIESSGHLIANYVDKIFQAIEDNWHDKFTREGCIVLSSLIIATDGRCDSILQLVVSVSFLLAKTKKNAEDVSNDIFNLLRVIAQYNNNFLLPIVTGVLEILSDVNYPSYLHEQCFDTIEFVIKYCNSAVYIPPIKRCLVNVTQRSQLRWHDRSKQLIDLINQTDFSIPTEKFNFSNQPTQPKFGPFSADYFIEKFALPRTKENTVNFSLISNWFVDLRNYFIMESPNVLIRSMQFLPSYPNFAFMFSYLSIYLQSSDDEKERLSNNLKSILSYKNLPNVVLEQFLELIEFSLLCEIDFKLDLSVLVKNCEERHFYSQALFLLESDLAFKSDKNMTSSQIQNLVLLNEFSNRHTEAKGIARVNKEIIKHKVWMALGGWESAINIIEQKVKNPPKVSQLIIKPNVPDKFITEIDDEYSDSSSDSGQIQLSKNKNATMINLLENSQKVTPKFVTEKDDGENDMTFFDKVISYTETDNWGEIHKMKKEFEQKNTLEQSLLAKYFWTSELYTGTKEEALRISNKTGSYTVSDCIAKIILYIKCDKLDDAQDLIHISWRYLANTVSTTEKNNETLIKEYLFQSLQLHELCDVIDILTNDEKSEDFKTIWPEHIRYLKDYPRYQVQLYKIRSLAPGVIDLEDLAFHIFMCNMKAGHNNESNRLKDIFFPDLNSSHSKYANLLMHNVEDPQVYKDLLQDAPENLKPRIYNTIGKVLYKKSLTTENLKESLDFLLKGKNSYQSQSEVLMLLAFLEKNVEYAIKAVEVLGIAMNIKKNKILLIINQILSLLVQFSDSKTLSEKISEVLSTKPKNIYLNLNSTLFGLVLHPSKFVSKIAKQILNYMILETPQVVAFDLFTSLQTNKDAEIFEDLSELFQHEHPIFYAQLDLVCQKMTKISYTIYNFWIDKLNELHSHLKQKEYDQTKSLVKKLLTSLSGFSSCRYEEIFKSNFKYKAALQEIHDNPADEENIQIVQEIFHDITSRQDSIRALPLSSLDDILDKKQSWSINLLGKHNKPDVKIQKFFHSVERWKNGFKISIIGTDGKKYSYHLQRRSIIYKNEPSEQFMALIDSFTSFINVEHRSLIQISPGVTLHEILKGHISILDLLILYKQNCGQNPELEILNITQKLDSLQEKEKKIRKIKHLTEGDNKFTLAKAIFVTSRNANSWLNRVSTFSASTGALSVLSYLFGSVNSGPSDILFEKSTGATTFTAFRVTGESQKVPFRLTPMFESALGTCGVNGPFRVSMMKYLKSIRHNANSLSPILQFVLGKTPFADPCLSKSYVGKYGAETHLNQDIELLNERIVGTGKDLDTEVDDLIKAATDMNNIAEMPSQWIPWW</sequence>
<evidence type="ECO:0000313" key="8">
    <source>
        <dbReference type="Proteomes" id="UP000001542"/>
    </source>
</evidence>
<dbReference type="InterPro" id="IPR036940">
    <property type="entry name" value="PI3/4_kinase_cat_sf"/>
</dbReference>
<dbReference type="FunFam" id="1.10.1070.11:FF:000055">
    <property type="entry name" value="PIKK family atypical protein kinase"/>
    <property type="match status" value="1"/>
</dbReference>
<dbReference type="RefSeq" id="XP_001322028.1">
    <property type="nucleotide sequence ID" value="XM_001321993.1"/>
</dbReference>
<dbReference type="InParanoid" id="A2EC30"/>
<dbReference type="OrthoDB" id="5570127at2759"/>
<dbReference type="SMR" id="A2EC30"/>
<reference evidence="7" key="1">
    <citation type="submission" date="2006-10" db="EMBL/GenBank/DDBJ databases">
        <authorList>
            <person name="Amadeo P."/>
            <person name="Zhao Q."/>
            <person name="Wortman J."/>
            <person name="Fraser-Liggett C."/>
            <person name="Carlton J."/>
        </authorList>
    </citation>
    <scope>NUCLEOTIDE SEQUENCE</scope>
    <source>
        <strain evidence="7">G3</strain>
    </source>
</reference>
<evidence type="ECO:0000256" key="3">
    <source>
        <dbReference type="ARBA" id="ARBA00022763"/>
    </source>
</evidence>
<dbReference type="GO" id="GO:0006281">
    <property type="term" value="P:DNA repair"/>
    <property type="evidence" value="ECO:0000318"/>
    <property type="project" value="GO_Central"/>
</dbReference>
<dbReference type="PROSITE" id="PS50290">
    <property type="entry name" value="PI3_4_KINASE_3"/>
    <property type="match status" value="1"/>
</dbReference>